<dbReference type="AlphaFoldDB" id="A0A1H9QDN5"/>
<dbReference type="OrthoDB" id="8002337at2"/>
<gene>
    <name evidence="2" type="ORF">SAMN05216548_12710</name>
</gene>
<organism evidence="2 3">
    <name type="scientific">Faunimonas pinastri</name>
    <dbReference type="NCBI Taxonomy" id="1855383"/>
    <lineage>
        <taxon>Bacteria</taxon>
        <taxon>Pseudomonadati</taxon>
        <taxon>Pseudomonadota</taxon>
        <taxon>Alphaproteobacteria</taxon>
        <taxon>Hyphomicrobiales</taxon>
        <taxon>Afifellaceae</taxon>
        <taxon>Faunimonas</taxon>
    </lineage>
</organism>
<name>A0A1H9QDN5_9HYPH</name>
<evidence type="ECO:0000313" key="3">
    <source>
        <dbReference type="Proteomes" id="UP000199647"/>
    </source>
</evidence>
<dbReference type="RefSeq" id="WP_143062061.1">
    <property type="nucleotide sequence ID" value="NZ_FOFG01000027.1"/>
</dbReference>
<accession>A0A1H9QDN5</accession>
<dbReference type="EMBL" id="FOFG01000027">
    <property type="protein sequence ID" value="SER58285.1"/>
    <property type="molecule type" value="Genomic_DNA"/>
</dbReference>
<feature type="region of interest" description="Disordered" evidence="1">
    <location>
        <begin position="66"/>
        <end position="90"/>
    </location>
</feature>
<evidence type="ECO:0000256" key="1">
    <source>
        <dbReference type="SAM" id="MobiDB-lite"/>
    </source>
</evidence>
<dbReference type="Proteomes" id="UP000199647">
    <property type="component" value="Unassembled WGS sequence"/>
</dbReference>
<proteinExistence type="predicted"/>
<dbReference type="STRING" id="1855383.SAMN05216548_12710"/>
<sequence>MTVITKAALAAELRVSKPRISQYCKRGLPVRGDGKIDREAALNWINRYCVSQTSADKGANRAQRIVREGGVKPATPKQSGRSKPMPGLPKSVPHGLEPVDDCFNPFDQGALAVGMSLAYRTAGNATVVAVMAGAPMKIAYTIERLMKIAMMEAVASVCEGLGPFEGNADPDIWNLEAFVKPRWEWLALQAGEPVDEAAWETYRQERLQIEGAALSDA</sequence>
<reference evidence="2 3" key="1">
    <citation type="submission" date="2016-10" db="EMBL/GenBank/DDBJ databases">
        <authorList>
            <person name="de Groot N.N."/>
        </authorList>
    </citation>
    <scope>NUCLEOTIDE SEQUENCE [LARGE SCALE GENOMIC DNA]</scope>
    <source>
        <strain evidence="2 3">A52C2</strain>
    </source>
</reference>
<protein>
    <submittedName>
        <fullName evidence="2">Uncharacterized protein</fullName>
    </submittedName>
</protein>
<keyword evidence="3" id="KW-1185">Reference proteome</keyword>
<evidence type="ECO:0000313" key="2">
    <source>
        <dbReference type="EMBL" id="SER58285.1"/>
    </source>
</evidence>